<dbReference type="InterPro" id="IPR036388">
    <property type="entry name" value="WH-like_DNA-bd_sf"/>
</dbReference>
<keyword evidence="4" id="KW-1185">Reference proteome</keyword>
<keyword evidence="3" id="KW-0808">Transferase</keyword>
<evidence type="ECO:0000313" key="4">
    <source>
        <dbReference type="Proteomes" id="UP000187550"/>
    </source>
</evidence>
<dbReference type="OrthoDB" id="9789813at2"/>
<dbReference type="Gene3D" id="1.10.10.10">
    <property type="entry name" value="Winged helix-like DNA-binding domain superfamily/Winged helix DNA-binding domain"/>
    <property type="match status" value="1"/>
</dbReference>
<dbReference type="PANTHER" id="PTHR42942:SF1">
    <property type="entry name" value="ALKYLTRANSFERASE-LIKE PROTEIN 1"/>
    <property type="match status" value="1"/>
</dbReference>
<dbReference type="Proteomes" id="UP000187550">
    <property type="component" value="Unassembled WGS sequence"/>
</dbReference>
<reference evidence="4" key="1">
    <citation type="submission" date="2017-01" db="EMBL/GenBank/DDBJ databases">
        <authorList>
            <person name="Varghese N."/>
            <person name="Submissions S."/>
        </authorList>
    </citation>
    <scope>NUCLEOTIDE SEQUENCE [LARGE SCALE GENOMIC DNA]</scope>
    <source>
        <strain evidence="4">MNA4</strain>
    </source>
</reference>
<accession>A0A1U7PRF0</accession>
<dbReference type="InterPro" id="IPR014048">
    <property type="entry name" value="MethylDNA_cys_MeTrfase_DNA-bd"/>
</dbReference>
<protein>
    <submittedName>
        <fullName evidence="3">Methylated-DNA-protein-cysteine methyltransferase related protein</fullName>
    </submittedName>
</protein>
<evidence type="ECO:0000256" key="1">
    <source>
        <dbReference type="ARBA" id="ARBA00022763"/>
    </source>
</evidence>
<keyword evidence="3" id="KW-0489">Methyltransferase</keyword>
<dbReference type="AlphaFoldDB" id="A0A1U7PRF0"/>
<dbReference type="STRING" id="550447.SAMN05428946_2041"/>
<proteinExistence type="predicted"/>
<keyword evidence="1" id="KW-0227">DNA damage</keyword>
<dbReference type="SUPFAM" id="SSF46767">
    <property type="entry name" value="Methylated DNA-protein cysteine methyltransferase, C-terminal domain"/>
    <property type="match status" value="1"/>
</dbReference>
<dbReference type="GO" id="GO:0008168">
    <property type="term" value="F:methyltransferase activity"/>
    <property type="evidence" value="ECO:0007669"/>
    <property type="project" value="UniProtKB-KW"/>
</dbReference>
<organism evidence="3 4">
    <name type="scientific">Edaphobacillus lindanitolerans</name>
    <dbReference type="NCBI Taxonomy" id="550447"/>
    <lineage>
        <taxon>Bacteria</taxon>
        <taxon>Bacillati</taxon>
        <taxon>Bacillota</taxon>
        <taxon>Bacilli</taxon>
        <taxon>Bacillales</taxon>
        <taxon>Bacillaceae</taxon>
        <taxon>Edaphobacillus</taxon>
    </lineage>
</organism>
<dbReference type="RefSeq" id="WP_076758678.1">
    <property type="nucleotide sequence ID" value="NZ_FTPL01000003.1"/>
</dbReference>
<dbReference type="EMBL" id="FTPL01000003">
    <property type="protein sequence ID" value="SIT87244.1"/>
    <property type="molecule type" value="Genomic_DNA"/>
</dbReference>
<dbReference type="GO" id="GO:0032259">
    <property type="term" value="P:methylation"/>
    <property type="evidence" value="ECO:0007669"/>
    <property type="project" value="UniProtKB-KW"/>
</dbReference>
<evidence type="ECO:0000313" key="3">
    <source>
        <dbReference type="EMBL" id="SIT87244.1"/>
    </source>
</evidence>
<evidence type="ECO:0000259" key="2">
    <source>
        <dbReference type="Pfam" id="PF01035"/>
    </source>
</evidence>
<sequence length="117" mass="12965">MEAFTEQIVRLLKTVPPGRVATYGQIARLAGNPRAARQVARILHSMSRKHGIPWHRIINAKGEIAISDPDTARDQEALLQAEGIPVIGGRKIDLGAYRWDPGFEGEDRVAADDESRR</sequence>
<dbReference type="GO" id="GO:0006281">
    <property type="term" value="P:DNA repair"/>
    <property type="evidence" value="ECO:0007669"/>
    <property type="project" value="InterPro"/>
</dbReference>
<dbReference type="CDD" id="cd06445">
    <property type="entry name" value="ATase"/>
    <property type="match status" value="1"/>
</dbReference>
<dbReference type="InterPro" id="IPR036217">
    <property type="entry name" value="MethylDNA_cys_MeTrfase_DNAb"/>
</dbReference>
<dbReference type="Pfam" id="PF01035">
    <property type="entry name" value="DNA_binding_1"/>
    <property type="match status" value="1"/>
</dbReference>
<name>A0A1U7PRF0_9BACI</name>
<dbReference type="PANTHER" id="PTHR42942">
    <property type="entry name" value="6-O-METHYLGUANINE DNA METHYLTRANSFERASE"/>
    <property type="match status" value="1"/>
</dbReference>
<dbReference type="InterPro" id="IPR052520">
    <property type="entry name" value="ATL_DNA_repair"/>
</dbReference>
<gene>
    <name evidence="3" type="ORF">SAMN05428946_2041</name>
</gene>
<feature type="domain" description="Methylated-DNA-[protein]-cysteine S-methyltransferase DNA binding" evidence="2">
    <location>
        <begin position="3"/>
        <end position="84"/>
    </location>
</feature>